<name>A0A0C2XWR7_SERVB</name>
<sequence>MLAARSLSRLSTKSTATLRPISRQLTPLARRLPSVLPGGGSIGVRAAASQVSNRPGSQSIPHAAQNIKEEVGHAIEDMAQTIAGGKPAALGPASADDSSAGGFVGITSAVASSVPSHIMGFGLAGGLPYIGTSAFTIYLANQAGQAASGATSTIDPGVAMSLLDQAMNVQVTYGAVMLGFLGALHWGLEIAEYGGSKGSKRLMLGMAPVIVGWGTLALDPSMALVTQWAGFTGLWYADMKATAAGWTPQWYSQYRFYLSLLVGTCIIGTLAGTSFLGPTQSHSATLRELHMLREQRAKRSLAEREKPVAPGEIGSVSGIEEGADAYVLVKHAPEPKEEKKKKEDK</sequence>
<evidence type="ECO:0000313" key="3">
    <source>
        <dbReference type="Proteomes" id="UP000054097"/>
    </source>
</evidence>
<dbReference type="PANTHER" id="PTHR15887:SF1">
    <property type="entry name" value="TRANSMEMBRANE PROTEIN 69"/>
    <property type="match status" value="1"/>
</dbReference>
<protein>
    <submittedName>
        <fullName evidence="2">Uncharacterized protein</fullName>
    </submittedName>
</protein>
<feature type="transmembrane region" description="Helical" evidence="1">
    <location>
        <begin position="209"/>
        <end position="236"/>
    </location>
</feature>
<dbReference type="Proteomes" id="UP000054097">
    <property type="component" value="Unassembled WGS sequence"/>
</dbReference>
<gene>
    <name evidence="2" type="ORF">M408DRAFT_19629</name>
</gene>
<reference evidence="2 3" key="1">
    <citation type="submission" date="2014-04" db="EMBL/GenBank/DDBJ databases">
        <authorList>
            <consortium name="DOE Joint Genome Institute"/>
            <person name="Kuo A."/>
            <person name="Zuccaro A."/>
            <person name="Kohler A."/>
            <person name="Nagy L.G."/>
            <person name="Floudas D."/>
            <person name="Copeland A."/>
            <person name="Barry K.W."/>
            <person name="Cichocki N."/>
            <person name="Veneault-Fourrey C."/>
            <person name="LaButti K."/>
            <person name="Lindquist E.A."/>
            <person name="Lipzen A."/>
            <person name="Lundell T."/>
            <person name="Morin E."/>
            <person name="Murat C."/>
            <person name="Sun H."/>
            <person name="Tunlid A."/>
            <person name="Henrissat B."/>
            <person name="Grigoriev I.V."/>
            <person name="Hibbett D.S."/>
            <person name="Martin F."/>
            <person name="Nordberg H.P."/>
            <person name="Cantor M.N."/>
            <person name="Hua S.X."/>
        </authorList>
    </citation>
    <scope>NUCLEOTIDE SEQUENCE [LARGE SCALE GENOMIC DNA]</scope>
    <source>
        <strain evidence="2 3">MAFF 305830</strain>
    </source>
</reference>
<evidence type="ECO:0000256" key="1">
    <source>
        <dbReference type="SAM" id="Phobius"/>
    </source>
</evidence>
<evidence type="ECO:0000313" key="2">
    <source>
        <dbReference type="EMBL" id="KIM33317.1"/>
    </source>
</evidence>
<feature type="transmembrane region" description="Helical" evidence="1">
    <location>
        <begin position="171"/>
        <end position="188"/>
    </location>
</feature>
<reference evidence="3" key="2">
    <citation type="submission" date="2015-01" db="EMBL/GenBank/DDBJ databases">
        <title>Evolutionary Origins and Diversification of the Mycorrhizal Mutualists.</title>
        <authorList>
            <consortium name="DOE Joint Genome Institute"/>
            <consortium name="Mycorrhizal Genomics Consortium"/>
            <person name="Kohler A."/>
            <person name="Kuo A."/>
            <person name="Nagy L.G."/>
            <person name="Floudas D."/>
            <person name="Copeland A."/>
            <person name="Barry K.W."/>
            <person name="Cichocki N."/>
            <person name="Veneault-Fourrey C."/>
            <person name="LaButti K."/>
            <person name="Lindquist E.A."/>
            <person name="Lipzen A."/>
            <person name="Lundell T."/>
            <person name="Morin E."/>
            <person name="Murat C."/>
            <person name="Riley R."/>
            <person name="Ohm R."/>
            <person name="Sun H."/>
            <person name="Tunlid A."/>
            <person name="Henrissat B."/>
            <person name="Grigoriev I.V."/>
            <person name="Hibbett D.S."/>
            <person name="Martin F."/>
        </authorList>
    </citation>
    <scope>NUCLEOTIDE SEQUENCE [LARGE SCALE GENOMIC DNA]</scope>
    <source>
        <strain evidence="3">MAFF 305830</strain>
    </source>
</reference>
<keyword evidence="1" id="KW-0812">Transmembrane</keyword>
<dbReference type="PANTHER" id="PTHR15887">
    <property type="entry name" value="TRANSMEMBRANE PROTEIN 69"/>
    <property type="match status" value="1"/>
</dbReference>
<dbReference type="STRING" id="933852.A0A0C2XWR7"/>
<dbReference type="InterPro" id="IPR021836">
    <property type="entry name" value="DUF3429"/>
</dbReference>
<feature type="transmembrane region" description="Helical" evidence="1">
    <location>
        <begin position="256"/>
        <end position="277"/>
    </location>
</feature>
<proteinExistence type="predicted"/>
<keyword evidence="1" id="KW-1133">Transmembrane helix</keyword>
<dbReference type="EMBL" id="KN824278">
    <property type="protein sequence ID" value="KIM33317.1"/>
    <property type="molecule type" value="Genomic_DNA"/>
</dbReference>
<accession>A0A0C2XWR7</accession>
<organism evidence="2 3">
    <name type="scientific">Serendipita vermifera MAFF 305830</name>
    <dbReference type="NCBI Taxonomy" id="933852"/>
    <lineage>
        <taxon>Eukaryota</taxon>
        <taxon>Fungi</taxon>
        <taxon>Dikarya</taxon>
        <taxon>Basidiomycota</taxon>
        <taxon>Agaricomycotina</taxon>
        <taxon>Agaricomycetes</taxon>
        <taxon>Sebacinales</taxon>
        <taxon>Serendipitaceae</taxon>
        <taxon>Serendipita</taxon>
    </lineage>
</organism>
<dbReference type="AlphaFoldDB" id="A0A0C2XWR7"/>
<keyword evidence="3" id="KW-1185">Reference proteome</keyword>
<dbReference type="OrthoDB" id="194289at2759"/>
<keyword evidence="1" id="KW-0472">Membrane</keyword>
<dbReference type="HOGENOM" id="CLU_045137_1_0_1"/>
<dbReference type="Pfam" id="PF11911">
    <property type="entry name" value="DUF3429"/>
    <property type="match status" value="1"/>
</dbReference>